<comment type="caution">
    <text evidence="6">The sequence shown here is derived from an EMBL/GenBank/DDBJ whole genome shotgun (WGS) entry which is preliminary data.</text>
</comment>
<dbReference type="GO" id="GO:0047661">
    <property type="term" value="F:amino-acid racemase activity"/>
    <property type="evidence" value="ECO:0007669"/>
    <property type="project" value="InterPro"/>
</dbReference>
<name>A0A1E7JMW9_9ACTN</name>
<comment type="similarity">
    <text evidence="1">Belongs to the HyuE racemase family.</text>
</comment>
<dbReference type="GO" id="GO:0036348">
    <property type="term" value="F:hydantoin racemase activity"/>
    <property type="evidence" value="ECO:0007669"/>
    <property type="project" value="UniProtKB-EC"/>
</dbReference>
<evidence type="ECO:0000256" key="2">
    <source>
        <dbReference type="ARBA" id="ARBA00051635"/>
    </source>
</evidence>
<dbReference type="PANTHER" id="PTHR28047">
    <property type="entry name" value="PROTEIN DCG1"/>
    <property type="match status" value="1"/>
</dbReference>
<gene>
    <name evidence="6" type="ORF">AN215_07805</name>
</gene>
<dbReference type="Pfam" id="PF01177">
    <property type="entry name" value="Asp_Glu_race"/>
    <property type="match status" value="1"/>
</dbReference>
<evidence type="ECO:0000256" key="4">
    <source>
        <dbReference type="ARBA" id="ARBA00067972"/>
    </source>
</evidence>
<dbReference type="InterPro" id="IPR053714">
    <property type="entry name" value="Iso_Racemase_Enz_sf"/>
</dbReference>
<accession>A0A1E7JMW9</accession>
<sequence>MRIVVANVNTTGSVTEAIRQQAVKAAAPGTEIVAVTPEFGPESVECNFESYLSAVAVMDRLQAVGEPFDAVVLAGFGEHGKEGVAELLGKPVVDITEAAAHTACLLGRRFSVVTSLRRTRGQIHDRLQLIGLASRCASVRATEMTVLDLEDDLERTGERVVEEVTWAVEADGADVICLGCAGMAGVAERVQAEVGVPVVDGVTAGVALAESLVRLGLSTSKVGSWAPPPPKRITGWPIPRR</sequence>
<reference evidence="6 7" key="1">
    <citation type="journal article" date="2016" name="Front. Microbiol.">
        <title>Comparative Genomics Analysis of Streptomyces Species Reveals Their Adaptation to the Marine Environment and Their Diversity at the Genomic Level.</title>
        <authorList>
            <person name="Tian X."/>
            <person name="Zhang Z."/>
            <person name="Yang T."/>
            <person name="Chen M."/>
            <person name="Li J."/>
            <person name="Chen F."/>
            <person name="Yang J."/>
            <person name="Li W."/>
            <person name="Zhang B."/>
            <person name="Zhang Z."/>
            <person name="Wu J."/>
            <person name="Zhang C."/>
            <person name="Long L."/>
            <person name="Xiao J."/>
        </authorList>
    </citation>
    <scope>NUCLEOTIDE SEQUENCE [LARGE SCALE GENOMIC DNA]</scope>
    <source>
        <strain evidence="6 7">SCSIO 10390</strain>
    </source>
</reference>
<evidence type="ECO:0000313" key="6">
    <source>
        <dbReference type="EMBL" id="OEU89632.1"/>
    </source>
</evidence>
<dbReference type="OrthoDB" id="9791723at2"/>
<dbReference type="EMBL" id="LJGT01000038">
    <property type="protein sequence ID" value="OEU89632.1"/>
    <property type="molecule type" value="Genomic_DNA"/>
</dbReference>
<comment type="catalytic activity">
    <reaction evidence="2">
        <text>a D-5-monosubstituted hydantoin = a L-5-monosubstituted hydantoin</text>
        <dbReference type="Rhea" id="RHEA:46624"/>
        <dbReference type="ChEBI" id="CHEBI:86339"/>
        <dbReference type="ChEBI" id="CHEBI:86340"/>
        <dbReference type="EC" id="5.1.99.5"/>
    </reaction>
</comment>
<dbReference type="InterPro" id="IPR015942">
    <property type="entry name" value="Asp/Glu/hydantoin_racemase"/>
</dbReference>
<evidence type="ECO:0000256" key="5">
    <source>
        <dbReference type="ARBA" id="ARBA00093199"/>
    </source>
</evidence>
<protein>
    <recommendedName>
        <fullName evidence="4">Hydantoin racemase</fullName>
        <ecNumber evidence="3">5.1.99.5</ecNumber>
    </recommendedName>
</protein>
<evidence type="ECO:0000256" key="3">
    <source>
        <dbReference type="ARBA" id="ARBA00066406"/>
    </source>
</evidence>
<dbReference type="Gene3D" id="3.40.50.12500">
    <property type="match status" value="1"/>
</dbReference>
<dbReference type="Proteomes" id="UP000176087">
    <property type="component" value="Unassembled WGS sequence"/>
</dbReference>
<keyword evidence="7" id="KW-1185">Reference proteome</keyword>
<dbReference type="InterPro" id="IPR052186">
    <property type="entry name" value="Hydantoin_racemase-like"/>
</dbReference>
<dbReference type="FunFam" id="3.40.50.12500:FF:000001">
    <property type="entry name" value="Putative hydantoin racemase"/>
    <property type="match status" value="1"/>
</dbReference>
<dbReference type="PANTHER" id="PTHR28047:SF5">
    <property type="entry name" value="PROTEIN DCG1"/>
    <property type="match status" value="1"/>
</dbReference>
<proteinExistence type="inferred from homology"/>
<dbReference type="AlphaFoldDB" id="A0A1E7JMW9"/>
<dbReference type="RefSeq" id="WP_070013316.1">
    <property type="nucleotide sequence ID" value="NZ_LJGS01000044.1"/>
</dbReference>
<dbReference type="PATRIC" id="fig|933944.5.peg.792"/>
<comment type="catalytic activity">
    <reaction evidence="5">
        <text>D-5-benzylhydantoin = L-5-benzylhydantoin</text>
        <dbReference type="Rhea" id="RHEA:83991"/>
        <dbReference type="ChEBI" id="CHEBI:176864"/>
        <dbReference type="ChEBI" id="CHEBI:233540"/>
    </reaction>
</comment>
<dbReference type="STRING" id="933944.AN215_07805"/>
<evidence type="ECO:0000256" key="1">
    <source>
        <dbReference type="ARBA" id="ARBA00038414"/>
    </source>
</evidence>
<organism evidence="6 7">
    <name type="scientific">Streptomyces abyssalis</name>
    <dbReference type="NCBI Taxonomy" id="933944"/>
    <lineage>
        <taxon>Bacteria</taxon>
        <taxon>Bacillati</taxon>
        <taxon>Actinomycetota</taxon>
        <taxon>Actinomycetes</taxon>
        <taxon>Kitasatosporales</taxon>
        <taxon>Streptomycetaceae</taxon>
        <taxon>Streptomyces</taxon>
    </lineage>
</organism>
<evidence type="ECO:0000313" key="7">
    <source>
        <dbReference type="Proteomes" id="UP000176087"/>
    </source>
</evidence>
<dbReference type="EC" id="5.1.99.5" evidence="3"/>